<dbReference type="Proteomes" id="UP000031666">
    <property type="component" value="Unassembled WGS sequence"/>
</dbReference>
<dbReference type="PROSITE" id="PS51257">
    <property type="entry name" value="PROKAR_LIPOPROTEIN"/>
    <property type="match status" value="1"/>
</dbReference>
<dbReference type="Proteomes" id="UP000031671">
    <property type="component" value="Unassembled WGS sequence"/>
</dbReference>
<evidence type="ECO:0000313" key="3">
    <source>
        <dbReference type="EMBL" id="GAM73774.1"/>
    </source>
</evidence>
<name>A0A0B8P7Q1_9VIBR</name>
<reference evidence="3 4" key="2">
    <citation type="submission" date="2015-01" db="EMBL/GenBank/DDBJ databases">
        <title>Vibrio sp. C94 JCM 19241 whole genome shotgun sequence.</title>
        <authorList>
            <person name="Sawabe T."/>
            <person name="Meirelles P."/>
            <person name="Feng G."/>
            <person name="Sayaka M."/>
            <person name="Hattori M."/>
            <person name="Ohkuma M."/>
        </authorList>
    </citation>
    <scope>NUCLEOTIDE SEQUENCE [LARGE SCALE GENOMIC DNA]</scope>
    <source>
        <strain evidence="4">JCM 19241</strain>
        <strain evidence="3">JCM19241</strain>
    </source>
</reference>
<keyword evidence="1" id="KW-0732">Signal</keyword>
<feature type="chain" id="PRO_5008205307" evidence="1">
    <location>
        <begin position="21"/>
        <end position="141"/>
    </location>
</feature>
<evidence type="ECO:0000256" key="1">
    <source>
        <dbReference type="SAM" id="SignalP"/>
    </source>
</evidence>
<gene>
    <name evidence="2" type="ORF">JCM19231_1710</name>
    <name evidence="3" type="ORF">JCM19241_4970</name>
</gene>
<dbReference type="EMBL" id="BBSC01000002">
    <property type="protein sequence ID" value="GAM73774.1"/>
    <property type="molecule type" value="Genomic_DNA"/>
</dbReference>
<keyword evidence="5" id="KW-1185">Reference proteome</keyword>
<reference evidence="2 5" key="1">
    <citation type="submission" date="2015-01" db="EMBL/GenBank/DDBJ databases">
        <title>Vibrio sp. C1 JCM 19231 whole genome shotgun sequence.</title>
        <authorList>
            <person name="Sawabe T."/>
            <person name="Meirelles P."/>
            <person name="Feng G."/>
            <person name="Sayaka M."/>
            <person name="Hattori M."/>
            <person name="Ohkuma M."/>
        </authorList>
    </citation>
    <scope>NUCLEOTIDE SEQUENCE [LARGE SCALE GENOMIC DNA]</scope>
    <source>
        <strain evidence="5">JCM 19231</strain>
        <strain evidence="2">JCM19231</strain>
    </source>
</reference>
<accession>A0A0B8QGL9</accession>
<reference evidence="4 5" key="3">
    <citation type="submission" date="2015-01" db="EMBL/GenBank/DDBJ databases">
        <authorList>
            <consortium name="NBRP consortium"/>
            <person name="Sawabe T."/>
            <person name="Meirelles P."/>
            <person name="Feng G."/>
            <person name="Sayaka M."/>
            <person name="Hattori M."/>
            <person name="Ohkuma M."/>
        </authorList>
    </citation>
    <scope>NUCLEOTIDE SEQUENCE [LARGE SCALE GENOMIC DNA]</scope>
    <source>
        <strain evidence="5">JCM 19231</strain>
        <strain evidence="4">JCM 19241</strain>
        <strain evidence="2">JCM19231</strain>
        <strain evidence="3">JCM19241</strain>
    </source>
</reference>
<comment type="caution">
    <text evidence="2">The sequence shown here is derived from an EMBL/GenBank/DDBJ whole genome shotgun (WGS) entry which is preliminary data.</text>
</comment>
<dbReference type="EMBL" id="BBRZ01000112">
    <property type="protein sequence ID" value="GAM58919.1"/>
    <property type="molecule type" value="Genomic_DNA"/>
</dbReference>
<keyword evidence="2" id="KW-0449">Lipoprotein</keyword>
<dbReference type="AlphaFoldDB" id="A0A0B8P7Q1"/>
<feature type="signal peptide" evidence="1">
    <location>
        <begin position="1"/>
        <end position="20"/>
    </location>
</feature>
<sequence length="141" mass="14900">MKLLKTVLVGGALLSLTACSQLHHVQISDIDQSQGALTPISIRVNELGFDAAETAQIASDLARSEKDSENLQAVATILALMNMGPSTGNPVYNDAYADQIMQQVNAQCPSHKLTGLTSVRESTNVGTVSGEVVRVDGFCIN</sequence>
<proteinExistence type="predicted"/>
<evidence type="ECO:0000313" key="4">
    <source>
        <dbReference type="Proteomes" id="UP000031666"/>
    </source>
</evidence>
<dbReference type="RefSeq" id="WP_261835790.1">
    <property type="nucleotide sequence ID" value="NZ_AP024882.1"/>
</dbReference>
<evidence type="ECO:0000313" key="2">
    <source>
        <dbReference type="EMBL" id="GAM58919.1"/>
    </source>
</evidence>
<evidence type="ECO:0000313" key="5">
    <source>
        <dbReference type="Proteomes" id="UP000031671"/>
    </source>
</evidence>
<protein>
    <submittedName>
        <fullName evidence="2">Putative lipoprotein</fullName>
    </submittedName>
</protein>
<organism evidence="2 5">
    <name type="scientific">Vibrio ishigakensis</name>
    <dbReference type="NCBI Taxonomy" id="1481914"/>
    <lineage>
        <taxon>Bacteria</taxon>
        <taxon>Pseudomonadati</taxon>
        <taxon>Pseudomonadota</taxon>
        <taxon>Gammaproteobacteria</taxon>
        <taxon>Vibrionales</taxon>
        <taxon>Vibrionaceae</taxon>
        <taxon>Vibrio</taxon>
    </lineage>
</organism>
<accession>A0A0B8P7Q1</accession>